<dbReference type="SUPFAM" id="SSF46955">
    <property type="entry name" value="Putative DNA-binding domain"/>
    <property type="match status" value="1"/>
</dbReference>
<proteinExistence type="predicted"/>
<dbReference type="Pfam" id="PF12728">
    <property type="entry name" value="HTH_17"/>
    <property type="match status" value="1"/>
</dbReference>
<dbReference type="Pfam" id="PF00589">
    <property type="entry name" value="Phage_integrase"/>
    <property type="match status" value="1"/>
</dbReference>
<dbReference type="PROSITE" id="PS51898">
    <property type="entry name" value="TYR_RECOMBINASE"/>
    <property type="match status" value="1"/>
</dbReference>
<evidence type="ECO:0000256" key="2">
    <source>
        <dbReference type="ARBA" id="ARBA00023172"/>
    </source>
</evidence>
<dbReference type="RefSeq" id="WP_225407143.1">
    <property type="nucleotide sequence ID" value="NZ_JAYJJR010000003.1"/>
</dbReference>
<dbReference type="SUPFAM" id="SSF56349">
    <property type="entry name" value="DNA breaking-rejoining enzymes"/>
    <property type="match status" value="1"/>
</dbReference>
<sequence>MTTTTNQPAGPRLLTPGQAADRFGVDAATVQRWIKTEQCPVIRDGRRVRVPAEWVDAELARVTAPADRQMRSAGDTATETATPPPVDRQPGTDGEQSKRTRRAEPINTHTARNGTVSYWFQADVGTKPDGSRDRRKFTYRTKAEARRELRRITSEVAAGTYNRPTSLTVDEACDEWLAGRRGIRQVTAYSYENDLKPVRRYLGAKKLQQLTKADGDGLVEWMLTEARTSPRHYRAGSLAGQVVALVTENPDGITAAELTAALPGDVHSCLAALLKSGRVMRVRRGVYAPPPPSAGAERAKRGVSPQTVRSTLTTFGAVVQSYADQGVLPRNVMALVERPKDADPDAAPAAATEPTAKSWTLAEVQAFRDAVADHRLVACWLLSCYGLRRSEVLGLRWSAVDLDSGTLSVMRGRVAVGGETVEGGPKSRRSRRDLPLPADVTEALRALRTRQQTEAMKLGRGWSEDRLIAVREDGEPLRPESYTDEFQRLRARAGLRRIKLHGLRNTAGTLMLDQGHPPHVVAAWLGHDPAVLLSIYADAKAAELRAASAALFG</sequence>
<evidence type="ECO:0000313" key="6">
    <source>
        <dbReference type="Proteomes" id="UP001299596"/>
    </source>
</evidence>
<dbReference type="InterPro" id="IPR002104">
    <property type="entry name" value="Integrase_catalytic"/>
</dbReference>
<organism evidence="5 6">
    <name type="scientific">[Mycobacterium] crassicus</name>
    <dbReference type="NCBI Taxonomy" id="2872309"/>
    <lineage>
        <taxon>Bacteria</taxon>
        <taxon>Bacillati</taxon>
        <taxon>Actinomycetota</taxon>
        <taxon>Actinomycetes</taxon>
        <taxon>Mycobacteriales</taxon>
        <taxon>Mycobacteriaceae</taxon>
        <taxon>Mycolicibacter</taxon>
    </lineage>
</organism>
<dbReference type="InterPro" id="IPR013762">
    <property type="entry name" value="Integrase-like_cat_sf"/>
</dbReference>
<dbReference type="InterPro" id="IPR011010">
    <property type="entry name" value="DNA_brk_join_enz"/>
</dbReference>
<gene>
    <name evidence="5" type="ORF">K6T79_07465</name>
</gene>
<dbReference type="PANTHER" id="PTHR30349">
    <property type="entry name" value="PHAGE INTEGRASE-RELATED"/>
    <property type="match status" value="1"/>
</dbReference>
<feature type="region of interest" description="Disordered" evidence="3">
    <location>
        <begin position="65"/>
        <end position="110"/>
    </location>
</feature>
<feature type="domain" description="Tyr recombinase" evidence="4">
    <location>
        <begin position="354"/>
        <end position="549"/>
    </location>
</feature>
<dbReference type="Proteomes" id="UP001299596">
    <property type="component" value="Unassembled WGS sequence"/>
</dbReference>
<evidence type="ECO:0000313" key="5">
    <source>
        <dbReference type="EMBL" id="MEB3020881.1"/>
    </source>
</evidence>
<keyword evidence="1" id="KW-0238">DNA-binding</keyword>
<dbReference type="CDD" id="cd01189">
    <property type="entry name" value="INT_ICEBs1_C_like"/>
    <property type="match status" value="1"/>
</dbReference>
<evidence type="ECO:0000256" key="3">
    <source>
        <dbReference type="SAM" id="MobiDB-lite"/>
    </source>
</evidence>
<name>A0ABU5XFE0_9MYCO</name>
<accession>A0ABU5XFE0</accession>
<dbReference type="Gene3D" id="1.10.150.130">
    <property type="match status" value="1"/>
</dbReference>
<dbReference type="InterPro" id="IPR050090">
    <property type="entry name" value="Tyrosine_recombinase_XerCD"/>
</dbReference>
<dbReference type="InterPro" id="IPR010998">
    <property type="entry name" value="Integrase_recombinase_N"/>
</dbReference>
<dbReference type="InterPro" id="IPR041657">
    <property type="entry name" value="HTH_17"/>
</dbReference>
<reference evidence="5 6" key="1">
    <citation type="submission" date="2023-12" db="EMBL/GenBank/DDBJ databases">
        <title>Description of new species of Mycobacterium terrae complex isolated from sewage at the Sao Paulo Zoological Park Foundation in Brazil.</title>
        <authorList>
            <person name="Romagnoli C.L."/>
            <person name="Conceicao E.C."/>
            <person name="Machado E."/>
            <person name="Barreto L.B.P.F."/>
            <person name="Sharma A."/>
            <person name="Silva N.M."/>
            <person name="Marques L.E."/>
            <person name="Juliana M.A."/>
            <person name="Lourenco M.C.S."/>
            <person name="Digiampietri L.A."/>
            <person name="Suffys P.N."/>
            <person name="Viana-Niero C."/>
        </authorList>
    </citation>
    <scope>NUCLEOTIDE SEQUENCE [LARGE SCALE GENOMIC DNA]</scope>
    <source>
        <strain evidence="5 6">MYC098</strain>
    </source>
</reference>
<protein>
    <submittedName>
        <fullName evidence="5">Tyrosine-type recombinase/integrase</fullName>
    </submittedName>
</protein>
<keyword evidence="2" id="KW-0233">DNA recombination</keyword>
<dbReference type="Gene3D" id="1.10.443.10">
    <property type="entry name" value="Intergrase catalytic core"/>
    <property type="match status" value="1"/>
</dbReference>
<comment type="caution">
    <text evidence="5">The sequence shown here is derived from an EMBL/GenBank/DDBJ whole genome shotgun (WGS) entry which is preliminary data.</text>
</comment>
<evidence type="ECO:0000259" key="4">
    <source>
        <dbReference type="PROSITE" id="PS51898"/>
    </source>
</evidence>
<evidence type="ECO:0000256" key="1">
    <source>
        <dbReference type="ARBA" id="ARBA00023125"/>
    </source>
</evidence>
<feature type="compositionally biased region" description="Basic and acidic residues" evidence="3">
    <location>
        <begin position="95"/>
        <end position="104"/>
    </location>
</feature>
<keyword evidence="6" id="KW-1185">Reference proteome</keyword>
<dbReference type="PANTHER" id="PTHR30349:SF91">
    <property type="entry name" value="INTA PROTEIN"/>
    <property type="match status" value="1"/>
</dbReference>
<dbReference type="EMBL" id="JAYJJR010000003">
    <property type="protein sequence ID" value="MEB3020881.1"/>
    <property type="molecule type" value="Genomic_DNA"/>
</dbReference>
<dbReference type="InterPro" id="IPR009061">
    <property type="entry name" value="DNA-bd_dom_put_sf"/>
</dbReference>